<dbReference type="EMBL" id="GISG01022382">
    <property type="protein sequence ID" value="MBA4618809.1"/>
    <property type="molecule type" value="Transcribed_RNA"/>
</dbReference>
<organism evidence="2">
    <name type="scientific">Opuntia streptacantha</name>
    <name type="common">Prickly pear cactus</name>
    <name type="synonym">Opuntia cardona</name>
    <dbReference type="NCBI Taxonomy" id="393608"/>
    <lineage>
        <taxon>Eukaryota</taxon>
        <taxon>Viridiplantae</taxon>
        <taxon>Streptophyta</taxon>
        <taxon>Embryophyta</taxon>
        <taxon>Tracheophyta</taxon>
        <taxon>Spermatophyta</taxon>
        <taxon>Magnoliopsida</taxon>
        <taxon>eudicotyledons</taxon>
        <taxon>Gunneridae</taxon>
        <taxon>Pentapetalae</taxon>
        <taxon>Caryophyllales</taxon>
        <taxon>Cactineae</taxon>
        <taxon>Cactaceae</taxon>
        <taxon>Opuntioideae</taxon>
        <taxon>Opuntia</taxon>
    </lineage>
</organism>
<feature type="compositionally biased region" description="Basic residues" evidence="1">
    <location>
        <begin position="105"/>
        <end position="116"/>
    </location>
</feature>
<name>A0A7C9CR49_OPUST</name>
<reference evidence="2" key="1">
    <citation type="journal article" date="2013" name="J. Plant Res.">
        <title>Effect of fungi and light on seed germination of three Opuntia species from semiarid lands of central Mexico.</title>
        <authorList>
            <person name="Delgado-Sanchez P."/>
            <person name="Jimenez-Bremont J.F."/>
            <person name="Guerrero-Gonzalez Mde L."/>
            <person name="Flores J."/>
        </authorList>
    </citation>
    <scope>NUCLEOTIDE SEQUENCE</scope>
    <source>
        <tissue evidence="2">Cladode</tissue>
    </source>
</reference>
<dbReference type="AlphaFoldDB" id="A0A7C9CR49"/>
<evidence type="ECO:0000313" key="2">
    <source>
        <dbReference type="EMBL" id="MBA4618809.1"/>
    </source>
</evidence>
<reference evidence="2" key="2">
    <citation type="submission" date="2020-07" db="EMBL/GenBank/DDBJ databases">
        <authorList>
            <person name="Vera ALvarez R."/>
            <person name="Arias-Moreno D.M."/>
            <person name="Jimenez-Jacinto V."/>
            <person name="Jimenez-Bremont J.F."/>
            <person name="Swaminathan K."/>
            <person name="Moose S.P."/>
            <person name="Guerrero-Gonzalez M.L."/>
            <person name="Marino-Ramirez L."/>
            <person name="Landsman D."/>
            <person name="Rodriguez-Kessler M."/>
            <person name="Delgado-Sanchez P."/>
        </authorList>
    </citation>
    <scope>NUCLEOTIDE SEQUENCE</scope>
    <source>
        <tissue evidence="2">Cladode</tissue>
    </source>
</reference>
<evidence type="ECO:0000256" key="1">
    <source>
        <dbReference type="SAM" id="MobiDB-lite"/>
    </source>
</evidence>
<sequence length="158" mass="17609">MDSPNSRILNQPCSLIGDPTSLHDNPNDVVMGVHEGVHDSSQMKSLKCSHICRSDHDHTPGVLHTVLHPLLLLNCLQNPMSSRHLFQVRVGPWPDSDPVPTNHHSTTRNHRLIRRRLSSEGSGENKIGRSRGVGGGGSRRKKQEDHKPRKAETHNKTN</sequence>
<feature type="compositionally biased region" description="Basic and acidic residues" evidence="1">
    <location>
        <begin position="142"/>
        <end position="158"/>
    </location>
</feature>
<feature type="region of interest" description="Disordered" evidence="1">
    <location>
        <begin position="93"/>
        <end position="158"/>
    </location>
</feature>
<accession>A0A7C9CR49</accession>
<proteinExistence type="predicted"/>
<protein>
    <submittedName>
        <fullName evidence="2">Uncharacterized protein</fullName>
    </submittedName>
</protein>